<dbReference type="SUPFAM" id="SSF55144">
    <property type="entry name" value="LigT-like"/>
    <property type="match status" value="1"/>
</dbReference>
<dbReference type="Pfam" id="PF02834">
    <property type="entry name" value="LigT_PEase"/>
    <property type="match status" value="1"/>
</dbReference>
<dbReference type="InterPro" id="IPR009097">
    <property type="entry name" value="Cyclic_Pdiesterase"/>
</dbReference>
<feature type="domain" description="Phosphoesterase HXTX" evidence="3">
    <location>
        <begin position="13"/>
        <end position="91"/>
    </location>
</feature>
<gene>
    <name evidence="4" type="ORF">COX80_02945</name>
</gene>
<dbReference type="InterPro" id="IPR014051">
    <property type="entry name" value="Phosphoesterase_HXTX"/>
</dbReference>
<dbReference type="HAMAP" id="MF_01940">
    <property type="entry name" value="RNA_CPDase"/>
    <property type="match status" value="1"/>
</dbReference>
<feature type="active site" description="Proton acceptor" evidence="2">
    <location>
        <position position="132"/>
    </location>
</feature>
<comment type="caution">
    <text evidence="4">The sequence shown here is derived from an EMBL/GenBank/DDBJ whole genome shotgun (WGS) entry which is preliminary data.</text>
</comment>
<keyword evidence="1 2" id="KW-0378">Hydrolase</keyword>
<dbReference type="EC" id="3.1.4.58" evidence="2"/>
<accession>A0A2M7VAH3</accession>
<name>A0A2M7VAH3_9BACT</name>
<feature type="short sequence motif" description="HXTX 2" evidence="2">
    <location>
        <begin position="132"/>
        <end position="135"/>
    </location>
</feature>
<comment type="catalytic activity">
    <reaction evidence="2">
        <text>a 3'-end 2',3'-cyclophospho-ribonucleotide-RNA + H2O = a 3'-end 2'-phospho-ribonucleotide-RNA + H(+)</text>
        <dbReference type="Rhea" id="RHEA:11828"/>
        <dbReference type="Rhea" id="RHEA-COMP:10464"/>
        <dbReference type="Rhea" id="RHEA-COMP:17353"/>
        <dbReference type="ChEBI" id="CHEBI:15377"/>
        <dbReference type="ChEBI" id="CHEBI:15378"/>
        <dbReference type="ChEBI" id="CHEBI:83064"/>
        <dbReference type="ChEBI" id="CHEBI:173113"/>
        <dbReference type="EC" id="3.1.4.58"/>
    </reaction>
</comment>
<dbReference type="AlphaFoldDB" id="A0A2M7VAH3"/>
<evidence type="ECO:0000313" key="5">
    <source>
        <dbReference type="Proteomes" id="UP000231453"/>
    </source>
</evidence>
<evidence type="ECO:0000313" key="4">
    <source>
        <dbReference type="EMBL" id="PIZ95907.1"/>
    </source>
</evidence>
<sequence length="187" mass="21715">MKQRIFLAFRIREEEIVSELEAIQKKLQNLNGKAHITWSKSRAFHVTLEFIGEIDESEVEKVKEITLNIANKYHKFKCWLDRLDGFPNQTHAKIINMRVEEEGRIVESLQKDLVFALKENKLVKEVEPWKAHITLGRNAGEHRVLGFDTISFEKKIFEVSAIEVIKSDIRFGGGNYTVLGSYELKNN</sequence>
<dbReference type="Gene3D" id="3.90.1140.10">
    <property type="entry name" value="Cyclic phosphodiesterase"/>
    <property type="match status" value="1"/>
</dbReference>
<evidence type="ECO:0000256" key="1">
    <source>
        <dbReference type="ARBA" id="ARBA00022801"/>
    </source>
</evidence>
<protein>
    <recommendedName>
        <fullName evidence="2">RNA 2',3'-cyclic phosphodiesterase</fullName>
        <shortName evidence="2">RNA 2',3'-CPDase</shortName>
        <ecNumber evidence="2">3.1.4.58</ecNumber>
    </recommendedName>
</protein>
<dbReference type="GO" id="GO:0004113">
    <property type="term" value="F:2',3'-cyclic-nucleotide 3'-phosphodiesterase activity"/>
    <property type="evidence" value="ECO:0007669"/>
    <property type="project" value="InterPro"/>
</dbReference>
<dbReference type="NCBIfam" id="TIGR02258">
    <property type="entry name" value="2_5_ligase"/>
    <property type="match status" value="1"/>
</dbReference>
<comment type="similarity">
    <text evidence="2">Belongs to the 2H phosphoesterase superfamily. ThpR family.</text>
</comment>
<reference evidence="5" key="1">
    <citation type="submission" date="2017-09" db="EMBL/GenBank/DDBJ databases">
        <title>Depth-based differentiation of microbial function through sediment-hosted aquifers and enrichment of novel symbionts in the deep terrestrial subsurface.</title>
        <authorList>
            <person name="Probst A.J."/>
            <person name="Ladd B."/>
            <person name="Jarett J.K."/>
            <person name="Geller-Mcgrath D.E."/>
            <person name="Sieber C.M.K."/>
            <person name="Emerson J.B."/>
            <person name="Anantharaman K."/>
            <person name="Thomas B.C."/>
            <person name="Malmstrom R."/>
            <person name="Stieglmeier M."/>
            <person name="Klingl A."/>
            <person name="Woyke T."/>
            <person name="Ryan C.M."/>
            <person name="Banfield J.F."/>
        </authorList>
    </citation>
    <scope>NUCLEOTIDE SEQUENCE [LARGE SCALE GENOMIC DNA]</scope>
</reference>
<dbReference type="Proteomes" id="UP000231453">
    <property type="component" value="Unassembled WGS sequence"/>
</dbReference>
<proteinExistence type="inferred from homology"/>
<dbReference type="InterPro" id="IPR004175">
    <property type="entry name" value="RNA_CPDase"/>
</dbReference>
<feature type="active site" description="Proton donor" evidence="2">
    <location>
        <position position="45"/>
    </location>
</feature>
<feature type="short sequence motif" description="HXTX 1" evidence="2">
    <location>
        <begin position="45"/>
        <end position="48"/>
    </location>
</feature>
<organism evidence="4 5">
    <name type="scientific">Candidatus Magasanikbacteria bacterium CG_4_10_14_0_2_um_filter_33_14</name>
    <dbReference type="NCBI Taxonomy" id="1974636"/>
    <lineage>
        <taxon>Bacteria</taxon>
        <taxon>Candidatus Magasanikiibacteriota</taxon>
    </lineage>
</organism>
<dbReference type="PANTHER" id="PTHR35561">
    <property type="entry name" value="RNA 2',3'-CYCLIC PHOSPHODIESTERASE"/>
    <property type="match status" value="1"/>
</dbReference>
<dbReference type="PANTHER" id="PTHR35561:SF1">
    <property type="entry name" value="RNA 2',3'-CYCLIC PHOSPHODIESTERASE"/>
    <property type="match status" value="1"/>
</dbReference>
<evidence type="ECO:0000256" key="2">
    <source>
        <dbReference type="HAMAP-Rule" id="MF_01940"/>
    </source>
</evidence>
<dbReference type="GO" id="GO:0008664">
    <property type="term" value="F:RNA 2',3'-cyclic 3'-phosphodiesterase activity"/>
    <property type="evidence" value="ECO:0007669"/>
    <property type="project" value="UniProtKB-EC"/>
</dbReference>
<comment type="function">
    <text evidence="2">Hydrolyzes RNA 2',3'-cyclic phosphodiester to an RNA 2'-phosphomonoester.</text>
</comment>
<evidence type="ECO:0000259" key="3">
    <source>
        <dbReference type="Pfam" id="PF02834"/>
    </source>
</evidence>
<dbReference type="EMBL" id="PFPL01000042">
    <property type="protein sequence ID" value="PIZ95907.1"/>
    <property type="molecule type" value="Genomic_DNA"/>
</dbReference>